<comment type="caution">
    <text evidence="1">The sequence shown here is derived from an EMBL/GenBank/DDBJ whole genome shotgun (WGS) entry which is preliminary data.</text>
</comment>
<dbReference type="Proteomes" id="UP001151760">
    <property type="component" value="Unassembled WGS sequence"/>
</dbReference>
<reference evidence="1" key="1">
    <citation type="journal article" date="2022" name="Int. J. Mol. Sci.">
        <title>Draft Genome of Tanacetum Coccineum: Genomic Comparison of Closely Related Tanacetum-Family Plants.</title>
        <authorList>
            <person name="Yamashiro T."/>
            <person name="Shiraishi A."/>
            <person name="Nakayama K."/>
            <person name="Satake H."/>
        </authorList>
    </citation>
    <scope>NUCLEOTIDE SEQUENCE</scope>
</reference>
<dbReference type="EMBL" id="BQNB010011563">
    <property type="protein sequence ID" value="GJS92189.1"/>
    <property type="molecule type" value="Genomic_DNA"/>
</dbReference>
<evidence type="ECO:0000313" key="2">
    <source>
        <dbReference type="Proteomes" id="UP001151760"/>
    </source>
</evidence>
<reference evidence="1" key="2">
    <citation type="submission" date="2022-01" db="EMBL/GenBank/DDBJ databases">
        <authorList>
            <person name="Yamashiro T."/>
            <person name="Shiraishi A."/>
            <person name="Satake H."/>
            <person name="Nakayama K."/>
        </authorList>
    </citation>
    <scope>NUCLEOTIDE SEQUENCE</scope>
</reference>
<keyword evidence="2" id="KW-1185">Reference proteome</keyword>
<name>A0ABQ4ZPK3_9ASTR</name>
<sequence length="200" mass="23040">MIRLMRQMDTPLDFSAFVMNRLKVDTLTPELLAGLTFELMKESCKSLVELEYFFEEVYKATTDQLDWNNPEESIAVDKASIVDGIIQAVFGFGITVRRDYDKAVDPYGFEDGGEVFRYSDTIRLSRSDEVLQLKNLKKDAILKLFKITYQERNEHVFKITFSHSSQDKGTSSSLKSMITTSNHKLMIEVEDHELKTKDKA</sequence>
<gene>
    <name evidence="1" type="ORF">Tco_0774825</name>
</gene>
<organism evidence="1 2">
    <name type="scientific">Tanacetum coccineum</name>
    <dbReference type="NCBI Taxonomy" id="301880"/>
    <lineage>
        <taxon>Eukaryota</taxon>
        <taxon>Viridiplantae</taxon>
        <taxon>Streptophyta</taxon>
        <taxon>Embryophyta</taxon>
        <taxon>Tracheophyta</taxon>
        <taxon>Spermatophyta</taxon>
        <taxon>Magnoliopsida</taxon>
        <taxon>eudicotyledons</taxon>
        <taxon>Gunneridae</taxon>
        <taxon>Pentapetalae</taxon>
        <taxon>asterids</taxon>
        <taxon>campanulids</taxon>
        <taxon>Asterales</taxon>
        <taxon>Asteraceae</taxon>
        <taxon>Asteroideae</taxon>
        <taxon>Anthemideae</taxon>
        <taxon>Anthemidinae</taxon>
        <taxon>Tanacetum</taxon>
    </lineage>
</organism>
<proteinExistence type="predicted"/>
<accession>A0ABQ4ZPK3</accession>
<protein>
    <submittedName>
        <fullName evidence="1">Uncharacterized protein</fullName>
    </submittedName>
</protein>
<evidence type="ECO:0000313" key="1">
    <source>
        <dbReference type="EMBL" id="GJS92189.1"/>
    </source>
</evidence>